<comment type="similarity">
    <text evidence="7">Belongs to the binding-protein-dependent transport system permease family.</text>
</comment>
<feature type="transmembrane region" description="Helical" evidence="7">
    <location>
        <begin position="238"/>
        <end position="260"/>
    </location>
</feature>
<comment type="subcellular location">
    <subcellularLocation>
        <location evidence="1 7">Cell membrane</location>
        <topology evidence="1 7">Multi-pass membrane protein</topology>
    </subcellularLocation>
</comment>
<evidence type="ECO:0000313" key="9">
    <source>
        <dbReference type="EMBL" id="PMR76205.1"/>
    </source>
</evidence>
<dbReference type="Proteomes" id="UP000235803">
    <property type="component" value="Unassembled WGS sequence"/>
</dbReference>
<evidence type="ECO:0000256" key="4">
    <source>
        <dbReference type="ARBA" id="ARBA00022692"/>
    </source>
</evidence>
<dbReference type="PANTHER" id="PTHR43386">
    <property type="entry name" value="OLIGOPEPTIDE TRANSPORT SYSTEM PERMEASE PROTEIN APPC"/>
    <property type="match status" value="1"/>
</dbReference>
<dbReference type="CDD" id="cd06261">
    <property type="entry name" value="TM_PBP2"/>
    <property type="match status" value="1"/>
</dbReference>
<keyword evidence="2 7" id="KW-0813">Transport</keyword>
<dbReference type="GO" id="GO:0005886">
    <property type="term" value="C:plasma membrane"/>
    <property type="evidence" value="ECO:0007669"/>
    <property type="project" value="UniProtKB-SubCell"/>
</dbReference>
<keyword evidence="4 7" id="KW-0812">Transmembrane</keyword>
<sequence>MKRLSLPPLNALLGGLLLGILVAAALVGLVWTPFDPLRINILGRLQAPDTLHWLGTDEFGRDVLSRLMDAAFTTLSISLLTVLAAVFAGVWLGVLSGYLGGLVDRLVMMITNTLLAFPGILLALGLLSVLGNSRYGIVLALALAYTPSVVRIVRGTVRSLRESDYVEAARVMGHSEPFILARHILPNCLAPLIVLATSMLGWAIISESALSFLGLGVPPPRPTWGNMLAASRENLADAAWLAVFPGLCISFALLGVNLLGDALRDFLDPRMKP</sequence>
<dbReference type="InterPro" id="IPR000515">
    <property type="entry name" value="MetI-like"/>
</dbReference>
<dbReference type="PROSITE" id="PS50928">
    <property type="entry name" value="ABC_TM1"/>
    <property type="match status" value="1"/>
</dbReference>
<dbReference type="PANTHER" id="PTHR43386:SF1">
    <property type="entry name" value="D,D-DIPEPTIDE TRANSPORT SYSTEM PERMEASE PROTEIN DDPC-RELATED"/>
    <property type="match status" value="1"/>
</dbReference>
<feature type="transmembrane region" description="Helical" evidence="7">
    <location>
        <begin position="12"/>
        <end position="34"/>
    </location>
</feature>
<dbReference type="Pfam" id="PF00528">
    <property type="entry name" value="BPD_transp_1"/>
    <property type="match status" value="1"/>
</dbReference>
<evidence type="ECO:0000256" key="7">
    <source>
        <dbReference type="RuleBase" id="RU363032"/>
    </source>
</evidence>
<evidence type="ECO:0000256" key="5">
    <source>
        <dbReference type="ARBA" id="ARBA00022989"/>
    </source>
</evidence>
<evidence type="ECO:0000259" key="8">
    <source>
        <dbReference type="PROSITE" id="PS50928"/>
    </source>
</evidence>
<feature type="transmembrane region" description="Helical" evidence="7">
    <location>
        <begin position="135"/>
        <end position="153"/>
    </location>
</feature>
<evidence type="ECO:0000256" key="6">
    <source>
        <dbReference type="ARBA" id="ARBA00023136"/>
    </source>
</evidence>
<feature type="transmembrane region" description="Helical" evidence="7">
    <location>
        <begin position="70"/>
        <end position="94"/>
    </location>
</feature>
<keyword evidence="6 7" id="KW-0472">Membrane</keyword>
<dbReference type="SUPFAM" id="SSF161098">
    <property type="entry name" value="MetI-like"/>
    <property type="match status" value="1"/>
</dbReference>
<gene>
    <name evidence="9" type="ORF">C1H69_07475</name>
</gene>
<dbReference type="AlphaFoldDB" id="A0A2N7U704"/>
<dbReference type="InterPro" id="IPR050366">
    <property type="entry name" value="BP-dependent_transpt_permease"/>
</dbReference>
<proteinExistence type="inferred from homology"/>
<dbReference type="InterPro" id="IPR035906">
    <property type="entry name" value="MetI-like_sf"/>
</dbReference>
<evidence type="ECO:0000256" key="2">
    <source>
        <dbReference type="ARBA" id="ARBA00022448"/>
    </source>
</evidence>
<dbReference type="RefSeq" id="WP_102652778.1">
    <property type="nucleotide sequence ID" value="NZ_PNRF01000013.1"/>
</dbReference>
<dbReference type="Gene3D" id="1.10.3720.10">
    <property type="entry name" value="MetI-like"/>
    <property type="match status" value="1"/>
</dbReference>
<name>A0A2N7U704_9GAMM</name>
<evidence type="ECO:0000313" key="10">
    <source>
        <dbReference type="Proteomes" id="UP000235803"/>
    </source>
</evidence>
<keyword evidence="3" id="KW-1003">Cell membrane</keyword>
<evidence type="ECO:0000256" key="3">
    <source>
        <dbReference type="ARBA" id="ARBA00022475"/>
    </source>
</evidence>
<protein>
    <submittedName>
        <fullName evidence="9">Peptide ABC transporter permease</fullName>
    </submittedName>
</protein>
<feature type="transmembrane region" description="Helical" evidence="7">
    <location>
        <begin position="106"/>
        <end position="129"/>
    </location>
</feature>
<reference evidence="9 10" key="1">
    <citation type="submission" date="2018-01" db="EMBL/GenBank/DDBJ databases">
        <title>Halomonas endophytica sp. nov., isolated from storage liquid in the stems of Populus euphratica.</title>
        <authorList>
            <person name="Chen C."/>
        </authorList>
    </citation>
    <scope>NUCLEOTIDE SEQUENCE [LARGE SCALE GENOMIC DNA]</scope>
    <source>
        <strain evidence="9 10">MC28</strain>
    </source>
</reference>
<organism evidence="9 10">
    <name type="scientific">Billgrantia endophytica</name>
    <dbReference type="NCBI Taxonomy" id="2033802"/>
    <lineage>
        <taxon>Bacteria</taxon>
        <taxon>Pseudomonadati</taxon>
        <taxon>Pseudomonadota</taxon>
        <taxon>Gammaproteobacteria</taxon>
        <taxon>Oceanospirillales</taxon>
        <taxon>Halomonadaceae</taxon>
        <taxon>Billgrantia</taxon>
    </lineage>
</organism>
<dbReference type="GO" id="GO:0055085">
    <property type="term" value="P:transmembrane transport"/>
    <property type="evidence" value="ECO:0007669"/>
    <property type="project" value="InterPro"/>
</dbReference>
<evidence type="ECO:0000256" key="1">
    <source>
        <dbReference type="ARBA" id="ARBA00004651"/>
    </source>
</evidence>
<dbReference type="EMBL" id="PNRF01000013">
    <property type="protein sequence ID" value="PMR76205.1"/>
    <property type="molecule type" value="Genomic_DNA"/>
</dbReference>
<dbReference type="OrthoDB" id="9805884at2"/>
<comment type="caution">
    <text evidence="9">The sequence shown here is derived from an EMBL/GenBank/DDBJ whole genome shotgun (WGS) entry which is preliminary data.</text>
</comment>
<feature type="domain" description="ABC transmembrane type-1" evidence="8">
    <location>
        <begin position="71"/>
        <end position="260"/>
    </location>
</feature>
<keyword evidence="10" id="KW-1185">Reference proteome</keyword>
<keyword evidence="5 7" id="KW-1133">Transmembrane helix</keyword>
<feature type="transmembrane region" description="Helical" evidence="7">
    <location>
        <begin position="192"/>
        <end position="218"/>
    </location>
</feature>
<accession>A0A2N7U704</accession>